<evidence type="ECO:0000313" key="2">
    <source>
        <dbReference type="EMBL" id="SUB26710.1"/>
    </source>
</evidence>
<evidence type="ECO:0000313" key="5">
    <source>
        <dbReference type="Proteomes" id="UP000294683"/>
    </source>
</evidence>
<dbReference type="EMBL" id="SNXJ01000001">
    <property type="protein sequence ID" value="TDP30210.1"/>
    <property type="molecule type" value="Genomic_DNA"/>
</dbReference>
<keyword evidence="5" id="KW-1185">Reference proteome</keyword>
<dbReference type="Proteomes" id="UP000255113">
    <property type="component" value="Unassembled WGS sequence"/>
</dbReference>
<evidence type="ECO:0000256" key="1">
    <source>
        <dbReference type="SAM" id="MobiDB-lite"/>
    </source>
</evidence>
<dbReference type="AlphaFoldDB" id="A0A379AXI4"/>
<evidence type="ECO:0000313" key="3">
    <source>
        <dbReference type="EMBL" id="TDP30210.1"/>
    </source>
</evidence>
<dbReference type="Proteomes" id="UP000294683">
    <property type="component" value="Unassembled WGS sequence"/>
</dbReference>
<evidence type="ECO:0008006" key="6">
    <source>
        <dbReference type="Google" id="ProtNLM"/>
    </source>
</evidence>
<sequence length="189" mass="22174">MKKYLLFSLSIAILVGCASPKYRISDQDLKAWIAISNDMEQCINPNLTNQVSYSLLSKDEHTLIYQYGESILREMIGSYNYDVMMNDHDSYVYYQKKFNELNNNIKGNVLTPEQCQGFKTKFHNDLANIQAQRYAQKQAKVRQEQEKLRQQEERRRQIQNAPKPKRQTTVNCTSGTLVFDHRNCVITEY</sequence>
<evidence type="ECO:0000313" key="4">
    <source>
        <dbReference type="Proteomes" id="UP000255113"/>
    </source>
</evidence>
<organism evidence="2 4">
    <name type="scientific">Avibacterium gallinarum</name>
    <name type="common">Pasteurella gallinarum</name>
    <dbReference type="NCBI Taxonomy" id="755"/>
    <lineage>
        <taxon>Bacteria</taxon>
        <taxon>Pseudomonadati</taxon>
        <taxon>Pseudomonadota</taxon>
        <taxon>Gammaproteobacteria</taxon>
        <taxon>Pasteurellales</taxon>
        <taxon>Pasteurellaceae</taxon>
        <taxon>Avibacterium</taxon>
    </lineage>
</organism>
<protein>
    <recommendedName>
        <fullName evidence="6">Lipoprotein</fullName>
    </recommendedName>
</protein>
<accession>A0A379AXI4</accession>
<dbReference type="EMBL" id="UGSQ01000003">
    <property type="protein sequence ID" value="SUB26710.1"/>
    <property type="molecule type" value="Genomic_DNA"/>
</dbReference>
<proteinExistence type="predicted"/>
<name>A0A379AXI4_AVIGA</name>
<feature type="compositionally biased region" description="Basic and acidic residues" evidence="1">
    <location>
        <begin position="142"/>
        <end position="156"/>
    </location>
</feature>
<dbReference type="Pfam" id="PF17311">
    <property type="entry name" value="DUF5358"/>
    <property type="match status" value="1"/>
</dbReference>
<dbReference type="InterPro" id="IPR035279">
    <property type="entry name" value="DUF5358"/>
</dbReference>
<gene>
    <name evidence="3" type="ORF">EV689_101240</name>
    <name evidence="2" type="ORF">NCTC11188_01072</name>
</gene>
<feature type="region of interest" description="Disordered" evidence="1">
    <location>
        <begin position="142"/>
        <end position="169"/>
    </location>
</feature>
<dbReference type="PROSITE" id="PS51257">
    <property type="entry name" value="PROKAR_LIPOPROTEIN"/>
    <property type="match status" value="1"/>
</dbReference>
<reference evidence="2 4" key="1">
    <citation type="submission" date="2018-06" db="EMBL/GenBank/DDBJ databases">
        <authorList>
            <consortium name="Pathogen Informatics"/>
            <person name="Doyle S."/>
        </authorList>
    </citation>
    <scope>NUCLEOTIDE SEQUENCE [LARGE SCALE GENOMIC DNA]</scope>
    <source>
        <strain evidence="2 4">NCTC11188</strain>
    </source>
</reference>
<dbReference type="RefSeq" id="WP_103853162.1">
    <property type="nucleotide sequence ID" value="NZ_PQVJ01000011.1"/>
</dbReference>
<reference evidence="3 5" key="2">
    <citation type="submission" date="2019-03" db="EMBL/GenBank/DDBJ databases">
        <title>Genomic Encyclopedia of Type Strains, Phase IV (KMG-IV): sequencing the most valuable type-strain genomes for metagenomic binning, comparative biology and taxonomic classification.</title>
        <authorList>
            <person name="Goeker M."/>
        </authorList>
    </citation>
    <scope>NUCLEOTIDE SEQUENCE [LARGE SCALE GENOMIC DNA]</scope>
    <source>
        <strain evidence="3 5">DSM 17481</strain>
    </source>
</reference>